<sequence>MTTLTTLSTAFSIIFPQRPVLPPGPPTSMHCARARGSQRGCDRDIIHKCRVFPGSLIDAYRLGSDPRLLVGPFVESTFLCSYFVFHFFHFLLPCLFFYLLLSFLSVISYRRLCVLA</sequence>
<evidence type="ECO:0000313" key="3">
    <source>
        <dbReference type="Proteomes" id="UP000249402"/>
    </source>
</evidence>
<dbReference type="AlphaFoldDB" id="A0A395GZ38"/>
<gene>
    <name evidence="2" type="ORF">BO80DRAFT_92777</name>
</gene>
<dbReference type="GeneID" id="37229790"/>
<protein>
    <submittedName>
        <fullName evidence="2">Uncharacterized protein</fullName>
    </submittedName>
</protein>
<feature type="transmembrane region" description="Helical" evidence="1">
    <location>
        <begin position="82"/>
        <end position="101"/>
    </location>
</feature>
<keyword evidence="3" id="KW-1185">Reference proteome</keyword>
<dbReference type="RefSeq" id="XP_025574920.1">
    <property type="nucleotide sequence ID" value="XM_025724925.1"/>
</dbReference>
<keyword evidence="1" id="KW-0472">Membrane</keyword>
<dbReference type="EMBL" id="KZ824439">
    <property type="protein sequence ID" value="RAL00593.1"/>
    <property type="molecule type" value="Genomic_DNA"/>
</dbReference>
<dbReference type="VEuPathDB" id="FungiDB:BO80DRAFT_92777"/>
<dbReference type="Proteomes" id="UP000249402">
    <property type="component" value="Unassembled WGS sequence"/>
</dbReference>
<evidence type="ECO:0000256" key="1">
    <source>
        <dbReference type="SAM" id="Phobius"/>
    </source>
</evidence>
<evidence type="ECO:0000313" key="2">
    <source>
        <dbReference type="EMBL" id="RAL00593.1"/>
    </source>
</evidence>
<keyword evidence="1" id="KW-1133">Transmembrane helix</keyword>
<organism evidence="2 3">
    <name type="scientific">Aspergillus ibericus CBS 121593</name>
    <dbReference type="NCBI Taxonomy" id="1448316"/>
    <lineage>
        <taxon>Eukaryota</taxon>
        <taxon>Fungi</taxon>
        <taxon>Dikarya</taxon>
        <taxon>Ascomycota</taxon>
        <taxon>Pezizomycotina</taxon>
        <taxon>Eurotiomycetes</taxon>
        <taxon>Eurotiomycetidae</taxon>
        <taxon>Eurotiales</taxon>
        <taxon>Aspergillaceae</taxon>
        <taxon>Aspergillus</taxon>
        <taxon>Aspergillus subgen. Circumdati</taxon>
    </lineage>
</organism>
<proteinExistence type="predicted"/>
<accession>A0A395GZ38</accession>
<keyword evidence="1" id="KW-0812">Transmembrane</keyword>
<name>A0A395GZ38_9EURO</name>
<reference evidence="2 3" key="1">
    <citation type="submission" date="2018-02" db="EMBL/GenBank/DDBJ databases">
        <title>The genomes of Aspergillus section Nigri reveals drivers in fungal speciation.</title>
        <authorList>
            <consortium name="DOE Joint Genome Institute"/>
            <person name="Vesth T.C."/>
            <person name="Nybo J."/>
            <person name="Theobald S."/>
            <person name="Brandl J."/>
            <person name="Frisvad J.C."/>
            <person name="Nielsen K.F."/>
            <person name="Lyhne E.K."/>
            <person name="Kogle M.E."/>
            <person name="Kuo A."/>
            <person name="Riley R."/>
            <person name="Clum A."/>
            <person name="Nolan M."/>
            <person name="Lipzen A."/>
            <person name="Salamov A."/>
            <person name="Henrissat B."/>
            <person name="Wiebenga A."/>
            <person name="De vries R.P."/>
            <person name="Grigoriev I.V."/>
            <person name="Mortensen U.H."/>
            <person name="Andersen M.R."/>
            <person name="Baker S.E."/>
        </authorList>
    </citation>
    <scope>NUCLEOTIDE SEQUENCE [LARGE SCALE GENOMIC DNA]</scope>
    <source>
        <strain evidence="2 3">CBS 121593</strain>
    </source>
</reference>